<feature type="region of interest" description="Disordered" evidence="1">
    <location>
        <begin position="1"/>
        <end position="42"/>
    </location>
</feature>
<sequence>MNDTATSHKRTASKAETDDDGAQQPPAKQARPADDDASASQLGSISDSCARLGRVYIVTHSESYSARGEERCDKRILGVYACFEDAAMRVMVEKMEVLENLGYEGSVDGDDYMKQKEGWKEGGSGDDEDEDEDDYDEGDLPVYFYVDDEGCWSYLDGDTDVSYCCEAEEHEVVWPNGWTPVDGGGKDAEDGQAQT</sequence>
<feature type="compositionally biased region" description="Basic and acidic residues" evidence="1">
    <location>
        <begin position="111"/>
        <end position="120"/>
    </location>
</feature>
<protein>
    <submittedName>
        <fullName evidence="2">Uncharacterized protein</fullName>
    </submittedName>
</protein>
<feature type="region of interest" description="Disordered" evidence="1">
    <location>
        <begin position="175"/>
        <end position="195"/>
    </location>
</feature>
<feature type="region of interest" description="Disordered" evidence="1">
    <location>
        <begin position="104"/>
        <end position="138"/>
    </location>
</feature>
<proteinExistence type="predicted"/>
<gene>
    <name evidence="2" type="ORF">DL764_008757</name>
</gene>
<evidence type="ECO:0000256" key="1">
    <source>
        <dbReference type="SAM" id="MobiDB-lite"/>
    </source>
</evidence>
<feature type="compositionally biased region" description="Acidic residues" evidence="1">
    <location>
        <begin position="124"/>
        <end position="138"/>
    </location>
</feature>
<dbReference type="Proteomes" id="UP000293360">
    <property type="component" value="Unassembled WGS sequence"/>
</dbReference>
<dbReference type="AlphaFoldDB" id="A0A4Q4SZI1"/>
<evidence type="ECO:0000313" key="2">
    <source>
        <dbReference type="EMBL" id="RYO88285.1"/>
    </source>
</evidence>
<dbReference type="EMBL" id="QJNU01000725">
    <property type="protein sequence ID" value="RYO88285.1"/>
    <property type="molecule type" value="Genomic_DNA"/>
</dbReference>
<keyword evidence="3" id="KW-1185">Reference proteome</keyword>
<accession>A0A4Q4SZI1</accession>
<comment type="caution">
    <text evidence="2">The sequence shown here is derived from an EMBL/GenBank/DDBJ whole genome shotgun (WGS) entry which is preliminary data.</text>
</comment>
<dbReference type="OrthoDB" id="4742434at2759"/>
<evidence type="ECO:0000313" key="3">
    <source>
        <dbReference type="Proteomes" id="UP000293360"/>
    </source>
</evidence>
<reference evidence="2 3" key="1">
    <citation type="submission" date="2018-06" db="EMBL/GenBank/DDBJ databases">
        <title>Complete Genomes of Monosporascus.</title>
        <authorList>
            <person name="Robinson A.J."/>
            <person name="Natvig D.O."/>
        </authorList>
    </citation>
    <scope>NUCLEOTIDE SEQUENCE [LARGE SCALE GENOMIC DNA]</scope>
    <source>
        <strain evidence="2 3">CBS 110550</strain>
    </source>
</reference>
<name>A0A4Q4SZI1_9PEZI</name>
<organism evidence="2 3">
    <name type="scientific">Monosporascus ibericus</name>
    <dbReference type="NCBI Taxonomy" id="155417"/>
    <lineage>
        <taxon>Eukaryota</taxon>
        <taxon>Fungi</taxon>
        <taxon>Dikarya</taxon>
        <taxon>Ascomycota</taxon>
        <taxon>Pezizomycotina</taxon>
        <taxon>Sordariomycetes</taxon>
        <taxon>Xylariomycetidae</taxon>
        <taxon>Xylariales</taxon>
        <taxon>Xylariales incertae sedis</taxon>
        <taxon>Monosporascus</taxon>
    </lineage>
</organism>